<evidence type="ECO:0000313" key="1">
    <source>
        <dbReference type="EMBL" id="SEM85992.1"/>
    </source>
</evidence>
<dbReference type="EMBL" id="FOCP01000003">
    <property type="protein sequence ID" value="SEM85992.1"/>
    <property type="molecule type" value="Genomic_DNA"/>
</dbReference>
<dbReference type="AlphaFoldDB" id="A0A1H8BTA0"/>
<accession>A0A1H8BTA0</accession>
<gene>
    <name evidence="1" type="ORF">SAMN05216325_10394</name>
</gene>
<sequence length="77" mass="9345">MFKSRHKLYYATDNTHKNRRCNSVAFSNNQQYPDRRIGENYAYRNLSRLHQIHSNSQSLRLHRAHAFHMNELLQMID</sequence>
<organism evidence="1 2">
    <name type="scientific">Nitrosomonas marina</name>
    <dbReference type="NCBI Taxonomy" id="917"/>
    <lineage>
        <taxon>Bacteria</taxon>
        <taxon>Pseudomonadati</taxon>
        <taxon>Pseudomonadota</taxon>
        <taxon>Betaproteobacteria</taxon>
        <taxon>Nitrosomonadales</taxon>
        <taxon>Nitrosomonadaceae</taxon>
        <taxon>Nitrosomonas</taxon>
    </lineage>
</organism>
<reference evidence="1 2" key="1">
    <citation type="submission" date="2016-10" db="EMBL/GenBank/DDBJ databases">
        <authorList>
            <person name="de Groot N.N."/>
        </authorList>
    </citation>
    <scope>NUCLEOTIDE SEQUENCE [LARGE SCALE GENOMIC DNA]</scope>
    <source>
        <strain evidence="1 2">Nm22</strain>
    </source>
</reference>
<dbReference type="Proteomes" id="UP000199459">
    <property type="component" value="Unassembled WGS sequence"/>
</dbReference>
<proteinExistence type="predicted"/>
<evidence type="ECO:0000313" key="2">
    <source>
        <dbReference type="Proteomes" id="UP000199459"/>
    </source>
</evidence>
<name>A0A1H8BTA0_9PROT</name>
<protein>
    <submittedName>
        <fullName evidence="1">Uncharacterized protein</fullName>
    </submittedName>
</protein>